<comment type="caution">
    <text evidence="8">The sequence shown here is derived from an EMBL/GenBank/DDBJ whole genome shotgun (WGS) entry which is preliminary data.</text>
</comment>
<dbReference type="GO" id="GO:0004497">
    <property type="term" value="F:monooxygenase activity"/>
    <property type="evidence" value="ECO:0007669"/>
    <property type="project" value="InterPro"/>
</dbReference>
<comment type="similarity">
    <text evidence="2">Belongs to the cytochrome P450 family.</text>
</comment>
<evidence type="ECO:0000256" key="5">
    <source>
        <dbReference type="ARBA" id="ARBA00023026"/>
    </source>
</evidence>
<dbReference type="Gene3D" id="1.10.630.10">
    <property type="entry name" value="Cytochrome P450"/>
    <property type="match status" value="1"/>
</dbReference>
<sequence>MDFTIIISRIHSTFYFYVPILVIGYGVLSRVYNRYFHLQQFKGPVLAGFSSLWLVRTYATGNAAQKFLQLNKQYGKLARIGPNNLITDDPEINFRILGTHSPYRRGNWFDSLRFHPHFTSIASETSPEKHDALRWKVSAGYTTKNFIGLEDVLDRRIAEWLHRLDKKRMEGGPHGFDLARNVRYMTLDAASYVCFSQDLMFTEDESDDFWDSIEESAPYAQYLSCVHGLFSIAWIACHIWGLRNKMILTENNNPGIGRILRVSRVATAKRFGPDAKIVDDMLGSWVKKGLSQYEAETEVSIALVTGAFPTASAINVTILYALANPRIWELVKKELEIAISNGLISSPVRNSEVDNLPYLQACINESLRLQPPIVQLRERVVPTGGETIGDTYIPGGTNIGINMGALCRNPCFGEAPETYRPERWIEADVERLAEMKRVHGLLFGYGSTRCLGIAQASMIINKALVEFLRRYTVEVLNPTDPWIDQSNGVSLHRRFLVRLQKWGSK</sequence>
<dbReference type="InterPro" id="IPR036396">
    <property type="entry name" value="Cyt_P450_sf"/>
</dbReference>
<proteinExistence type="inferred from homology"/>
<keyword evidence="3 6" id="KW-0479">Metal-binding</keyword>
<evidence type="ECO:0000256" key="3">
    <source>
        <dbReference type="ARBA" id="ARBA00022723"/>
    </source>
</evidence>
<feature type="transmembrane region" description="Helical" evidence="7">
    <location>
        <begin position="14"/>
        <end position="32"/>
    </location>
</feature>
<dbReference type="Proteomes" id="UP000624404">
    <property type="component" value="Unassembled WGS sequence"/>
</dbReference>
<feature type="binding site" description="axial binding residue" evidence="6">
    <location>
        <position position="450"/>
    </location>
    <ligand>
        <name>heme</name>
        <dbReference type="ChEBI" id="CHEBI:30413"/>
    </ligand>
    <ligandPart>
        <name>Fe</name>
        <dbReference type="ChEBI" id="CHEBI:18248"/>
    </ligandPart>
</feature>
<dbReference type="InterPro" id="IPR050121">
    <property type="entry name" value="Cytochrome_P450_monoxygenase"/>
</dbReference>
<keyword evidence="7" id="KW-0812">Transmembrane</keyword>
<dbReference type="InterPro" id="IPR002401">
    <property type="entry name" value="Cyt_P450_E_grp-I"/>
</dbReference>
<keyword evidence="7" id="KW-0472">Membrane</keyword>
<evidence type="ECO:0000256" key="6">
    <source>
        <dbReference type="PIRSR" id="PIRSR602401-1"/>
    </source>
</evidence>
<evidence type="ECO:0000256" key="7">
    <source>
        <dbReference type="SAM" id="Phobius"/>
    </source>
</evidence>
<protein>
    <submittedName>
        <fullName evidence="8">Eb34554e-537a-4da1-8134-b00c23a8627e</fullName>
    </submittedName>
</protein>
<dbReference type="InterPro" id="IPR001128">
    <property type="entry name" value="Cyt_P450"/>
</dbReference>
<keyword evidence="4 6" id="KW-0408">Iron</keyword>
<evidence type="ECO:0000313" key="8">
    <source>
        <dbReference type="EMBL" id="CAD6446130.1"/>
    </source>
</evidence>
<evidence type="ECO:0000256" key="4">
    <source>
        <dbReference type="ARBA" id="ARBA00023004"/>
    </source>
</evidence>
<organism evidence="8 9">
    <name type="scientific">Sclerotinia trifoliorum</name>
    <dbReference type="NCBI Taxonomy" id="28548"/>
    <lineage>
        <taxon>Eukaryota</taxon>
        <taxon>Fungi</taxon>
        <taxon>Dikarya</taxon>
        <taxon>Ascomycota</taxon>
        <taxon>Pezizomycotina</taxon>
        <taxon>Leotiomycetes</taxon>
        <taxon>Helotiales</taxon>
        <taxon>Sclerotiniaceae</taxon>
        <taxon>Sclerotinia</taxon>
    </lineage>
</organism>
<dbReference type="GO" id="GO:0005506">
    <property type="term" value="F:iron ion binding"/>
    <property type="evidence" value="ECO:0007669"/>
    <property type="project" value="InterPro"/>
</dbReference>
<dbReference type="OrthoDB" id="1470350at2759"/>
<dbReference type="GO" id="GO:0016705">
    <property type="term" value="F:oxidoreductase activity, acting on paired donors, with incorporation or reduction of molecular oxygen"/>
    <property type="evidence" value="ECO:0007669"/>
    <property type="project" value="InterPro"/>
</dbReference>
<dbReference type="PRINTS" id="PR00463">
    <property type="entry name" value="EP450I"/>
</dbReference>
<dbReference type="Pfam" id="PF00067">
    <property type="entry name" value="p450"/>
    <property type="match status" value="1"/>
</dbReference>
<keyword evidence="6" id="KW-0349">Heme</keyword>
<keyword evidence="5" id="KW-0843">Virulence</keyword>
<dbReference type="SUPFAM" id="SSF48264">
    <property type="entry name" value="Cytochrome P450"/>
    <property type="match status" value="1"/>
</dbReference>
<dbReference type="PANTHER" id="PTHR24305:SF232">
    <property type="entry name" value="P450, PUTATIVE (EUROFUNG)-RELATED"/>
    <property type="match status" value="1"/>
</dbReference>
<accession>A0A8H2ZTQ2</accession>
<name>A0A8H2ZTQ2_9HELO</name>
<keyword evidence="7" id="KW-1133">Transmembrane helix</keyword>
<dbReference type="GO" id="GO:0020037">
    <property type="term" value="F:heme binding"/>
    <property type="evidence" value="ECO:0007669"/>
    <property type="project" value="InterPro"/>
</dbReference>
<dbReference type="EMBL" id="CAJHIA010000017">
    <property type="protein sequence ID" value="CAD6446130.1"/>
    <property type="molecule type" value="Genomic_DNA"/>
</dbReference>
<comment type="cofactor">
    <cofactor evidence="1 6">
        <name>heme</name>
        <dbReference type="ChEBI" id="CHEBI:30413"/>
    </cofactor>
</comment>
<reference evidence="8" key="1">
    <citation type="submission" date="2020-10" db="EMBL/GenBank/DDBJ databases">
        <authorList>
            <person name="Kusch S."/>
        </authorList>
    </citation>
    <scope>NUCLEOTIDE SEQUENCE</scope>
    <source>
        <strain evidence="8">SwB9</strain>
    </source>
</reference>
<dbReference type="PANTHER" id="PTHR24305">
    <property type="entry name" value="CYTOCHROME P450"/>
    <property type="match status" value="1"/>
</dbReference>
<evidence type="ECO:0000256" key="2">
    <source>
        <dbReference type="ARBA" id="ARBA00010617"/>
    </source>
</evidence>
<dbReference type="AlphaFoldDB" id="A0A8H2ZTQ2"/>
<evidence type="ECO:0000256" key="1">
    <source>
        <dbReference type="ARBA" id="ARBA00001971"/>
    </source>
</evidence>
<keyword evidence="9" id="KW-1185">Reference proteome</keyword>
<gene>
    <name evidence="8" type="ORF">SCLTRI_LOCUS5843</name>
</gene>
<evidence type="ECO:0000313" key="9">
    <source>
        <dbReference type="Proteomes" id="UP000624404"/>
    </source>
</evidence>